<accession>A0AAD9RQX8</accession>
<reference evidence="1" key="1">
    <citation type="submission" date="2021-08" db="EMBL/GenBank/DDBJ databases">
        <authorList>
            <person name="Misof B."/>
            <person name="Oliver O."/>
            <person name="Podsiadlowski L."/>
            <person name="Donath A."/>
            <person name="Peters R."/>
            <person name="Mayer C."/>
            <person name="Rust J."/>
            <person name="Gunkel S."/>
            <person name="Lesny P."/>
            <person name="Martin S."/>
            <person name="Oeyen J.P."/>
            <person name="Petersen M."/>
            <person name="Panagiotis P."/>
            <person name="Wilbrandt J."/>
            <person name="Tanja T."/>
        </authorList>
    </citation>
    <scope>NUCLEOTIDE SEQUENCE</scope>
    <source>
        <strain evidence="1">GBR_01_08_01A</strain>
        <tissue evidence="1">Thorax + abdomen</tissue>
    </source>
</reference>
<keyword evidence="2" id="KW-1185">Reference proteome</keyword>
<dbReference type="EMBL" id="JAIFRP010000026">
    <property type="protein sequence ID" value="KAK2584098.1"/>
    <property type="molecule type" value="Genomic_DNA"/>
</dbReference>
<gene>
    <name evidence="1" type="ORF">KPH14_006541</name>
</gene>
<name>A0AAD9RQX8_9HYME</name>
<protein>
    <submittedName>
        <fullName evidence="1">Uncharacterized protein</fullName>
    </submittedName>
</protein>
<dbReference type="Proteomes" id="UP001258017">
    <property type="component" value="Unassembled WGS sequence"/>
</dbReference>
<evidence type="ECO:0000313" key="2">
    <source>
        <dbReference type="Proteomes" id="UP001258017"/>
    </source>
</evidence>
<sequence length="74" mass="8149">MDNSNIVGKNTVVTPEGNSQCNKLNILFLTEKGSRSLVASNNGVTRARAPRQSLAFKCQLFVRPLFTSRIILRG</sequence>
<comment type="caution">
    <text evidence="1">The sequence shown here is derived from an EMBL/GenBank/DDBJ whole genome shotgun (WGS) entry which is preliminary data.</text>
</comment>
<dbReference type="AlphaFoldDB" id="A0AAD9RQX8"/>
<organism evidence="1 2">
    <name type="scientific">Odynerus spinipes</name>
    <dbReference type="NCBI Taxonomy" id="1348599"/>
    <lineage>
        <taxon>Eukaryota</taxon>
        <taxon>Metazoa</taxon>
        <taxon>Ecdysozoa</taxon>
        <taxon>Arthropoda</taxon>
        <taxon>Hexapoda</taxon>
        <taxon>Insecta</taxon>
        <taxon>Pterygota</taxon>
        <taxon>Neoptera</taxon>
        <taxon>Endopterygota</taxon>
        <taxon>Hymenoptera</taxon>
        <taxon>Apocrita</taxon>
        <taxon>Aculeata</taxon>
        <taxon>Vespoidea</taxon>
        <taxon>Vespidae</taxon>
        <taxon>Eumeninae</taxon>
        <taxon>Odynerus</taxon>
    </lineage>
</organism>
<evidence type="ECO:0000313" key="1">
    <source>
        <dbReference type="EMBL" id="KAK2584098.1"/>
    </source>
</evidence>
<reference evidence="1" key="2">
    <citation type="journal article" date="2023" name="Commun. Biol.">
        <title>Intrasexual cuticular hydrocarbon dimorphism in a wasp sheds light on hydrocarbon biosynthesis genes in Hymenoptera.</title>
        <authorList>
            <person name="Moris V.C."/>
            <person name="Podsiadlowski L."/>
            <person name="Martin S."/>
            <person name="Oeyen J.P."/>
            <person name="Donath A."/>
            <person name="Petersen M."/>
            <person name="Wilbrandt J."/>
            <person name="Misof B."/>
            <person name="Liedtke D."/>
            <person name="Thamm M."/>
            <person name="Scheiner R."/>
            <person name="Schmitt T."/>
            <person name="Niehuis O."/>
        </authorList>
    </citation>
    <scope>NUCLEOTIDE SEQUENCE</scope>
    <source>
        <strain evidence="1">GBR_01_08_01A</strain>
    </source>
</reference>
<proteinExistence type="predicted"/>